<reference evidence="3" key="1">
    <citation type="submission" date="2016-11" db="UniProtKB">
        <authorList>
            <consortium name="WormBaseParasite"/>
        </authorList>
    </citation>
    <scope>IDENTIFICATION</scope>
</reference>
<protein>
    <submittedName>
        <fullName evidence="3">BTB domain-containing protein</fullName>
    </submittedName>
</protein>
<accession>A0A1I8B6Q5</accession>
<keyword evidence="2" id="KW-1185">Reference proteome</keyword>
<evidence type="ECO:0000313" key="3">
    <source>
        <dbReference type="WBParaSite" id="MhA1_Contig148.frz3.gene1"/>
    </source>
</evidence>
<evidence type="ECO:0000313" key="2">
    <source>
        <dbReference type="Proteomes" id="UP000095281"/>
    </source>
</evidence>
<dbReference type="AlphaFoldDB" id="A0A1I8B6Q5"/>
<organism evidence="2 3">
    <name type="scientific">Meloidogyne hapla</name>
    <name type="common">Root-knot nematode worm</name>
    <dbReference type="NCBI Taxonomy" id="6305"/>
    <lineage>
        <taxon>Eukaryota</taxon>
        <taxon>Metazoa</taxon>
        <taxon>Ecdysozoa</taxon>
        <taxon>Nematoda</taxon>
        <taxon>Chromadorea</taxon>
        <taxon>Rhabditida</taxon>
        <taxon>Tylenchina</taxon>
        <taxon>Tylenchomorpha</taxon>
        <taxon>Tylenchoidea</taxon>
        <taxon>Meloidogynidae</taxon>
        <taxon>Meloidogyninae</taxon>
        <taxon>Meloidogyne</taxon>
    </lineage>
</organism>
<feature type="domain" description="BTB" evidence="1">
    <location>
        <begin position="1"/>
        <end position="71"/>
    </location>
</feature>
<dbReference type="InterPro" id="IPR011333">
    <property type="entry name" value="SKP1/BTB/POZ_sf"/>
</dbReference>
<dbReference type="InterPro" id="IPR044714">
    <property type="entry name" value="AtSIBP1-like"/>
</dbReference>
<evidence type="ECO:0000259" key="1">
    <source>
        <dbReference type="Pfam" id="PF00651"/>
    </source>
</evidence>
<dbReference type="Pfam" id="PF00651">
    <property type="entry name" value="BTB"/>
    <property type="match status" value="1"/>
</dbReference>
<dbReference type="CDD" id="cd18186">
    <property type="entry name" value="BTB_POZ_ZBTB_KLHL-like"/>
    <property type="match status" value="1"/>
</dbReference>
<dbReference type="PANTHER" id="PTHR46672:SF1">
    <property type="entry name" value="OS08G0103600 PROTEIN"/>
    <property type="match status" value="1"/>
</dbReference>
<dbReference type="PANTHER" id="PTHR46672">
    <property type="entry name" value="OS08G0495500 PROTEIN-RELATED"/>
    <property type="match status" value="1"/>
</dbReference>
<dbReference type="SUPFAM" id="SSF54695">
    <property type="entry name" value="POZ domain"/>
    <property type="match status" value="1"/>
</dbReference>
<dbReference type="Gene3D" id="3.30.710.10">
    <property type="entry name" value="Potassium Channel Kv1.1, Chain A"/>
    <property type="match status" value="1"/>
</dbReference>
<dbReference type="WBParaSite" id="MhA1_Contig148.frz3.gene1">
    <property type="protein sequence ID" value="MhA1_Contig148.frz3.gene1"/>
    <property type="gene ID" value="MhA1_Contig148.frz3.gene1"/>
</dbReference>
<name>A0A1I8B6Q5_MELHA</name>
<dbReference type="InterPro" id="IPR000210">
    <property type="entry name" value="BTB/POZ_dom"/>
</dbReference>
<proteinExistence type="predicted"/>
<dbReference type="Proteomes" id="UP000095281">
    <property type="component" value="Unplaced"/>
</dbReference>
<sequence length="100" mass="11713">MFEQMGMSEAQNGKIKIVDSSPECFRAMLEYFYSGEIDKKTLEKHSYELFAISHKYEVEHLMEISESFMASKIDAANFSERCKYAELYCLPKIEKVNKFT</sequence>